<proteinExistence type="predicted"/>
<evidence type="ECO:0000256" key="1">
    <source>
        <dbReference type="SAM" id="MobiDB-lite"/>
    </source>
</evidence>
<dbReference type="EMBL" id="CU928169">
    <property type="protein sequence ID" value="CAR23646.1"/>
    <property type="molecule type" value="Genomic_DNA"/>
</dbReference>
<dbReference type="AlphaFoldDB" id="C5DIN5"/>
<dbReference type="eggNOG" id="ENOG502S7MJ">
    <property type="taxonomic scope" value="Eukaryota"/>
</dbReference>
<dbReference type="GeneID" id="8292252"/>
<dbReference type="HOGENOM" id="CLU_162829_0_0_1"/>
<feature type="region of interest" description="Disordered" evidence="1">
    <location>
        <begin position="87"/>
        <end position="125"/>
    </location>
</feature>
<dbReference type="Proteomes" id="UP000002036">
    <property type="component" value="Chromosome E"/>
</dbReference>
<dbReference type="RefSeq" id="XP_002554083.1">
    <property type="nucleotide sequence ID" value="XM_002554037.1"/>
</dbReference>
<gene>
    <name evidence="2" type="ordered locus">KLTH0E13904g</name>
</gene>
<feature type="compositionally biased region" description="Polar residues" evidence="1">
    <location>
        <begin position="99"/>
        <end position="125"/>
    </location>
</feature>
<organism evidence="2 3">
    <name type="scientific">Lachancea thermotolerans (strain ATCC 56472 / CBS 6340 / NRRL Y-8284)</name>
    <name type="common">Yeast</name>
    <name type="synonym">Kluyveromyces thermotolerans</name>
    <dbReference type="NCBI Taxonomy" id="559295"/>
    <lineage>
        <taxon>Eukaryota</taxon>
        <taxon>Fungi</taxon>
        <taxon>Dikarya</taxon>
        <taxon>Ascomycota</taxon>
        <taxon>Saccharomycotina</taxon>
        <taxon>Saccharomycetes</taxon>
        <taxon>Saccharomycetales</taxon>
        <taxon>Saccharomycetaceae</taxon>
        <taxon>Lachancea</taxon>
    </lineage>
</organism>
<sequence length="125" mass="13886">MSHSIIVSNVPVGVSDVSVMRYIREMTGNTPVVHMQPFPDECHYVNDSNATKTLQIFFATAEEAAIANSLFQGSSVEEDLTRVHAMFHGGRDEHVPRSLASQDTPWNETQSKQPAQRSRIKSLST</sequence>
<protein>
    <submittedName>
        <fullName evidence="2">KLTH0E13904p</fullName>
    </submittedName>
</protein>
<reference evidence="2 3" key="1">
    <citation type="journal article" date="2009" name="Genome Res.">
        <title>Comparative genomics of protoploid Saccharomycetaceae.</title>
        <authorList>
            <consortium name="The Genolevures Consortium"/>
            <person name="Souciet J.-L."/>
            <person name="Dujon B."/>
            <person name="Gaillardin C."/>
            <person name="Johnston M."/>
            <person name="Baret P.V."/>
            <person name="Cliften P."/>
            <person name="Sherman D.J."/>
            <person name="Weissenbach J."/>
            <person name="Westhof E."/>
            <person name="Wincker P."/>
            <person name="Jubin C."/>
            <person name="Poulain J."/>
            <person name="Barbe V."/>
            <person name="Segurens B."/>
            <person name="Artiguenave F."/>
            <person name="Anthouard V."/>
            <person name="Vacherie B."/>
            <person name="Val M.-E."/>
            <person name="Fulton R.S."/>
            <person name="Minx P."/>
            <person name="Wilson R."/>
            <person name="Durrens P."/>
            <person name="Jean G."/>
            <person name="Marck C."/>
            <person name="Martin T."/>
            <person name="Nikolski M."/>
            <person name="Rolland T."/>
            <person name="Seret M.-L."/>
            <person name="Casaregola S."/>
            <person name="Despons L."/>
            <person name="Fairhead C."/>
            <person name="Fischer G."/>
            <person name="Lafontaine I."/>
            <person name="Leh V."/>
            <person name="Lemaire M."/>
            <person name="de Montigny J."/>
            <person name="Neuveglise C."/>
            <person name="Thierry A."/>
            <person name="Blanc-Lenfle I."/>
            <person name="Bleykasten C."/>
            <person name="Diffels J."/>
            <person name="Fritsch E."/>
            <person name="Frangeul L."/>
            <person name="Goeffon A."/>
            <person name="Jauniaux N."/>
            <person name="Kachouri-Lafond R."/>
            <person name="Payen C."/>
            <person name="Potier S."/>
            <person name="Pribylova L."/>
            <person name="Ozanne C."/>
            <person name="Richard G.-F."/>
            <person name="Sacerdot C."/>
            <person name="Straub M.-L."/>
            <person name="Talla E."/>
        </authorList>
    </citation>
    <scope>NUCLEOTIDE SEQUENCE [LARGE SCALE GENOMIC DNA]</scope>
    <source>
        <strain evidence="3">ATCC 56472 / CBS 6340 / NRRL Y-8284</strain>
    </source>
</reference>
<evidence type="ECO:0000313" key="2">
    <source>
        <dbReference type="EMBL" id="CAR23646.1"/>
    </source>
</evidence>
<dbReference type="InParanoid" id="C5DIN5"/>
<name>C5DIN5_LACTC</name>
<accession>C5DIN5</accession>
<dbReference type="OrthoDB" id="4066074at2759"/>
<evidence type="ECO:0000313" key="3">
    <source>
        <dbReference type="Proteomes" id="UP000002036"/>
    </source>
</evidence>
<keyword evidence="3" id="KW-1185">Reference proteome</keyword>
<dbReference type="KEGG" id="lth:KLTH0E13904g"/>